<accession>A0A0J8R209</accession>
<name>A0A0J8R209_COCIT</name>
<dbReference type="Proteomes" id="UP000054559">
    <property type="component" value="Unassembled WGS sequence"/>
</dbReference>
<evidence type="ECO:0000313" key="1">
    <source>
        <dbReference type="EMBL" id="KMU77703.1"/>
    </source>
</evidence>
<organism evidence="1 2">
    <name type="scientific">Coccidioides immitis RMSCC 3703</name>
    <dbReference type="NCBI Taxonomy" id="454286"/>
    <lineage>
        <taxon>Eukaryota</taxon>
        <taxon>Fungi</taxon>
        <taxon>Dikarya</taxon>
        <taxon>Ascomycota</taxon>
        <taxon>Pezizomycotina</taxon>
        <taxon>Eurotiomycetes</taxon>
        <taxon>Eurotiomycetidae</taxon>
        <taxon>Onygenales</taxon>
        <taxon>Onygenaceae</taxon>
        <taxon>Coccidioides</taxon>
    </lineage>
</organism>
<protein>
    <submittedName>
        <fullName evidence="1">Uncharacterized protein</fullName>
    </submittedName>
</protein>
<dbReference type="EMBL" id="DS268121">
    <property type="protein sequence ID" value="KMU77703.1"/>
    <property type="molecule type" value="Genomic_DNA"/>
</dbReference>
<dbReference type="AlphaFoldDB" id="A0A0J8R209"/>
<sequence length="337" mass="36815">MFTPYSIYLYKGHQPPKLVNIDHPVAKAVAIPNPCVLLLNLSIIRAILILEEDHQGFVSVQAESHRVKVVEEVQSSLMESDSLQARFEAIFPKLVILCSGSSRDPCIDEEDRGALGLGMECLMGLERREQFIEASPRSVPIVSNSLGRDQRHGCSAPDTLVVAEPFWEAAAGYGLTFEGLMKPVALNSSPELRIHTEYGEAFQIYSFFPEIRRSQSLIDCASGWAVNADPGDLRSSSARGLGWLQSAGGSAAGELGLCRPAHSSHVLALVAGQHLHMYHGGAALCSLAARSLSMDVFDPFHPPHPRSHPEQISHCNPPLLNQNRLGELEHKSWIMGT</sequence>
<gene>
    <name evidence="1" type="ORF">CISG_01459</name>
</gene>
<proteinExistence type="predicted"/>
<reference evidence="2" key="1">
    <citation type="journal article" date="2010" name="Genome Res.">
        <title>Population genomic sequencing of Coccidioides fungi reveals recent hybridization and transposon control.</title>
        <authorList>
            <person name="Neafsey D.E."/>
            <person name="Barker B.M."/>
            <person name="Sharpton T.J."/>
            <person name="Stajich J.E."/>
            <person name="Park D.J."/>
            <person name="Whiston E."/>
            <person name="Hung C.-Y."/>
            <person name="McMahan C."/>
            <person name="White J."/>
            <person name="Sykes S."/>
            <person name="Heiman D."/>
            <person name="Young S."/>
            <person name="Zeng Q."/>
            <person name="Abouelleil A."/>
            <person name="Aftuck L."/>
            <person name="Bessette D."/>
            <person name="Brown A."/>
            <person name="FitzGerald M."/>
            <person name="Lui A."/>
            <person name="Macdonald J.P."/>
            <person name="Priest M."/>
            <person name="Orbach M.J."/>
            <person name="Galgiani J.N."/>
            <person name="Kirkland T.N."/>
            <person name="Cole G.T."/>
            <person name="Birren B.W."/>
            <person name="Henn M.R."/>
            <person name="Taylor J.W."/>
            <person name="Rounsley S.D."/>
        </authorList>
    </citation>
    <scope>NUCLEOTIDE SEQUENCE [LARGE SCALE GENOMIC DNA]</scope>
    <source>
        <strain evidence="2">RMSCC 3703</strain>
    </source>
</reference>
<evidence type="ECO:0000313" key="2">
    <source>
        <dbReference type="Proteomes" id="UP000054559"/>
    </source>
</evidence>